<keyword evidence="3" id="KW-1185">Reference proteome</keyword>
<feature type="region of interest" description="Disordered" evidence="1">
    <location>
        <begin position="223"/>
        <end position="292"/>
    </location>
</feature>
<dbReference type="EMBL" id="NKQK01000002">
    <property type="protein sequence ID" value="PSS34603.1"/>
    <property type="molecule type" value="Genomic_DNA"/>
</dbReference>
<accession>A0A2R6RX49</accession>
<evidence type="ECO:0000313" key="3">
    <source>
        <dbReference type="Proteomes" id="UP000241394"/>
    </source>
</evidence>
<feature type="region of interest" description="Disordered" evidence="1">
    <location>
        <begin position="626"/>
        <end position="645"/>
    </location>
</feature>
<dbReference type="Pfam" id="PF12043">
    <property type="entry name" value="DUF3527"/>
    <property type="match status" value="2"/>
</dbReference>
<feature type="compositionally biased region" description="Polar residues" evidence="1">
    <location>
        <begin position="283"/>
        <end position="292"/>
    </location>
</feature>
<feature type="compositionally biased region" description="Basic and acidic residues" evidence="1">
    <location>
        <begin position="342"/>
        <end position="362"/>
    </location>
</feature>
<feature type="region of interest" description="Disordered" evidence="1">
    <location>
        <begin position="142"/>
        <end position="162"/>
    </location>
</feature>
<dbReference type="InterPro" id="IPR021916">
    <property type="entry name" value="DUF3527"/>
</dbReference>
<dbReference type="OMA" id="NQCAFSN"/>
<gene>
    <name evidence="2" type="ORF">CEY00_Acc01706</name>
</gene>
<evidence type="ECO:0000313" key="2">
    <source>
        <dbReference type="EMBL" id="PSS34603.1"/>
    </source>
</evidence>
<feature type="region of interest" description="Disordered" evidence="1">
    <location>
        <begin position="326"/>
        <end position="362"/>
    </location>
</feature>
<feature type="compositionally biased region" description="Basic and acidic residues" evidence="1">
    <location>
        <begin position="438"/>
        <end position="448"/>
    </location>
</feature>
<dbReference type="PANTHER" id="PTHR31390">
    <property type="entry name" value="EXPRESSED PROTEIN"/>
    <property type="match status" value="1"/>
</dbReference>
<evidence type="ECO:0000256" key="1">
    <source>
        <dbReference type="SAM" id="MobiDB-lite"/>
    </source>
</evidence>
<dbReference type="STRING" id="1590841.A0A2R6RX49"/>
<feature type="compositionally biased region" description="Basic and acidic residues" evidence="1">
    <location>
        <begin position="64"/>
        <end position="75"/>
    </location>
</feature>
<feature type="region of interest" description="Disordered" evidence="1">
    <location>
        <begin position="428"/>
        <end position="472"/>
    </location>
</feature>
<dbReference type="FunCoup" id="A0A2R6RX49">
    <property type="interactions" value="1173"/>
</dbReference>
<name>A0A2R6RX49_ACTCC</name>
<proteinExistence type="predicted"/>
<comment type="caution">
    <text evidence="2">The sequence shown here is derived from an EMBL/GenBank/DDBJ whole genome shotgun (WGS) entry which is preliminary data.</text>
</comment>
<feature type="compositionally biased region" description="Low complexity" evidence="1">
    <location>
        <begin position="81"/>
        <end position="91"/>
    </location>
</feature>
<dbReference type="AlphaFoldDB" id="A0A2R6RX49"/>
<organism evidence="2 3">
    <name type="scientific">Actinidia chinensis var. chinensis</name>
    <name type="common">Chinese soft-hair kiwi</name>
    <dbReference type="NCBI Taxonomy" id="1590841"/>
    <lineage>
        <taxon>Eukaryota</taxon>
        <taxon>Viridiplantae</taxon>
        <taxon>Streptophyta</taxon>
        <taxon>Embryophyta</taxon>
        <taxon>Tracheophyta</taxon>
        <taxon>Spermatophyta</taxon>
        <taxon>Magnoliopsida</taxon>
        <taxon>eudicotyledons</taxon>
        <taxon>Gunneridae</taxon>
        <taxon>Pentapetalae</taxon>
        <taxon>asterids</taxon>
        <taxon>Ericales</taxon>
        <taxon>Actinidiaceae</taxon>
        <taxon>Actinidia</taxon>
    </lineage>
</organism>
<dbReference type="InParanoid" id="A0A2R6RX49"/>
<feature type="compositionally biased region" description="Polar residues" evidence="1">
    <location>
        <begin position="19"/>
        <end position="63"/>
    </location>
</feature>
<reference evidence="3" key="2">
    <citation type="journal article" date="2018" name="BMC Genomics">
        <title>A manually annotated Actinidia chinensis var. chinensis (kiwifruit) genome highlights the challenges associated with draft genomes and gene prediction in plants.</title>
        <authorList>
            <person name="Pilkington S.M."/>
            <person name="Crowhurst R."/>
            <person name="Hilario E."/>
            <person name="Nardozza S."/>
            <person name="Fraser L."/>
            <person name="Peng Y."/>
            <person name="Gunaseelan K."/>
            <person name="Simpson R."/>
            <person name="Tahir J."/>
            <person name="Deroles S.C."/>
            <person name="Templeton K."/>
            <person name="Luo Z."/>
            <person name="Davy M."/>
            <person name="Cheng C."/>
            <person name="McNeilage M."/>
            <person name="Scaglione D."/>
            <person name="Liu Y."/>
            <person name="Zhang Q."/>
            <person name="Datson P."/>
            <person name="De Silva N."/>
            <person name="Gardiner S.E."/>
            <person name="Bassett H."/>
            <person name="Chagne D."/>
            <person name="McCallum J."/>
            <person name="Dzierzon H."/>
            <person name="Deng C."/>
            <person name="Wang Y.Y."/>
            <person name="Barron L."/>
            <person name="Manako K."/>
            <person name="Bowen J."/>
            <person name="Foster T.M."/>
            <person name="Erridge Z.A."/>
            <person name="Tiffin H."/>
            <person name="Waite C.N."/>
            <person name="Davies K.M."/>
            <person name="Grierson E.P."/>
            <person name="Laing W.A."/>
            <person name="Kirk R."/>
            <person name="Chen X."/>
            <person name="Wood M."/>
            <person name="Montefiori M."/>
            <person name="Brummell D.A."/>
            <person name="Schwinn K.E."/>
            <person name="Catanach A."/>
            <person name="Fullerton C."/>
            <person name="Li D."/>
            <person name="Meiyalaghan S."/>
            <person name="Nieuwenhuizen N."/>
            <person name="Read N."/>
            <person name="Prakash R."/>
            <person name="Hunter D."/>
            <person name="Zhang H."/>
            <person name="McKenzie M."/>
            <person name="Knabel M."/>
            <person name="Harris A."/>
            <person name="Allan A.C."/>
            <person name="Gleave A."/>
            <person name="Chen A."/>
            <person name="Janssen B.J."/>
            <person name="Plunkett B."/>
            <person name="Ampomah-Dwamena C."/>
            <person name="Voogd C."/>
            <person name="Leif D."/>
            <person name="Lafferty D."/>
            <person name="Souleyre E.J.F."/>
            <person name="Varkonyi-Gasic E."/>
            <person name="Gambi F."/>
            <person name="Hanley J."/>
            <person name="Yao J.L."/>
            <person name="Cheung J."/>
            <person name="David K.M."/>
            <person name="Warren B."/>
            <person name="Marsh K."/>
            <person name="Snowden K.C."/>
            <person name="Lin-Wang K."/>
            <person name="Brian L."/>
            <person name="Martinez-Sanchez M."/>
            <person name="Wang M."/>
            <person name="Ileperuma N."/>
            <person name="Macnee N."/>
            <person name="Campin R."/>
            <person name="McAtee P."/>
            <person name="Drummond R.S.M."/>
            <person name="Espley R.V."/>
            <person name="Ireland H.S."/>
            <person name="Wu R."/>
            <person name="Atkinson R.G."/>
            <person name="Karunairetnam S."/>
            <person name="Bulley S."/>
            <person name="Chunkath S."/>
            <person name="Hanley Z."/>
            <person name="Storey R."/>
            <person name="Thrimawithana A.H."/>
            <person name="Thomson S."/>
            <person name="David C."/>
            <person name="Testolin R."/>
            <person name="Huang H."/>
            <person name="Hellens R.P."/>
            <person name="Schaffer R.J."/>
        </authorList>
    </citation>
    <scope>NUCLEOTIDE SEQUENCE [LARGE SCALE GENOMIC DNA]</scope>
    <source>
        <strain evidence="3">cv. Red5</strain>
    </source>
</reference>
<dbReference type="PANTHER" id="PTHR31390:SF12">
    <property type="entry name" value="PUTATIVE (DUF3527)-RELATED"/>
    <property type="match status" value="1"/>
</dbReference>
<dbReference type="Gramene" id="PSS34603">
    <property type="protein sequence ID" value="PSS34603"/>
    <property type="gene ID" value="CEY00_Acc01706"/>
</dbReference>
<feature type="compositionally biased region" description="Basic and acidic residues" evidence="1">
    <location>
        <begin position="250"/>
        <end position="282"/>
    </location>
</feature>
<protein>
    <submittedName>
        <fullName evidence="2">Mucin-21 like</fullName>
    </submittedName>
</protein>
<dbReference type="Proteomes" id="UP000241394">
    <property type="component" value="Chromosome LG2"/>
</dbReference>
<sequence length="1032" mass="113316">MRSSNQFLRPVGDVAFSSEVKTSSRPPQKNSKVVKQKIPSPQANQIPKSPNNQNVGGPFGQSTIDRHQESRRRATDGLFFQPKSSKSSQKPLTGRKTNKNDEIIKHMSNLPGYLQQVDKGENLQEKAFNFGVLDWESLEKWKHKKHTPPRGNTNASSSGSISSFKIEGSRAHSGTIQRKSLDPLKKQLPSHCHRLNASHEEGFFHDVKEARRKVTQQDFESALRNTLDGKRNPHKTNKCSGRNHSGVKFETGRREDSHQNIISEKDISSSGLRKHEFTHPSKDGTNAQDSGVTNRVEELQASERYVGLKHFPDEYGSAVLLLPQHSPPKKCSEKVPTSEPGKSFDGKPREANRDSLSDDRSSEEVLYAELYSEIRHSCPLPIGVETSTEPGMRPNSLSQAQSMGLSKDASCAFLCSNETPPIVSPRKFINENASSRKTSSENRIDASKGLDNQTTEPAAVKGRHSSPTHRFSFSLGRISRSLSFKESSANPRLSSTYATVKSGPVTSEACNRLSSEEVHSGKFYDVGTNTASDVRRSRLTGAHSMDLSCDDSCKFPCPNEAPNTTSRANAIGISTRLDQDATKAVKGRHPILNRHFSFRLGRMSRSFSFKEGSTVPQLSSTYATIKSGPVRSEGTDSLDNAERNKTNINSRAKSSPLRRLLDPLLKARVTNPHHSTEAIQSLTGNLKLASKFAGSTEYHQDKKNETSTIHAILYVTMKNGFPAFKLVANNNNDILVAVKRLIAPGKDNAWLIYTFYSVCEIKKKTGSWIHQGHKGKTCGFGYNAVGQMKFSTSHCPDLTVQQDQFTVRESVLYREGDLEIPAVVANRELAAVIVKIPSRNSSYDGDHKNEGRGFIETEKFNSTTVILPGGVHGLPNKGAPSPLIERWKSGGSCDCGGWDVGCKLRILTNEDHSCKLPIPSVSCSNSDHFDIFTLGGAIGKKPIFSLSTSKKGIYSVEFDASISLLQAFAICVEVVSSQKSFDLSKAKNPPEAKLLPESTLTGINRVNAPTEVPGEVPAKYVPPPPLSPVGRV</sequence>
<feature type="region of interest" description="Disordered" evidence="1">
    <location>
        <begin position="1"/>
        <end position="103"/>
    </location>
</feature>
<dbReference type="OrthoDB" id="1898655at2759"/>
<reference evidence="2 3" key="1">
    <citation type="submission" date="2017-07" db="EMBL/GenBank/DDBJ databases">
        <title>An improved, manually edited Actinidia chinensis var. chinensis (kiwifruit) genome highlights the challenges associated with draft genomes and gene prediction in plants.</title>
        <authorList>
            <person name="Pilkington S."/>
            <person name="Crowhurst R."/>
            <person name="Hilario E."/>
            <person name="Nardozza S."/>
            <person name="Fraser L."/>
            <person name="Peng Y."/>
            <person name="Gunaseelan K."/>
            <person name="Simpson R."/>
            <person name="Tahir J."/>
            <person name="Deroles S."/>
            <person name="Templeton K."/>
            <person name="Luo Z."/>
            <person name="Davy M."/>
            <person name="Cheng C."/>
            <person name="Mcneilage M."/>
            <person name="Scaglione D."/>
            <person name="Liu Y."/>
            <person name="Zhang Q."/>
            <person name="Datson P."/>
            <person name="De Silva N."/>
            <person name="Gardiner S."/>
            <person name="Bassett H."/>
            <person name="Chagne D."/>
            <person name="Mccallum J."/>
            <person name="Dzierzon H."/>
            <person name="Deng C."/>
            <person name="Wang Y.-Y."/>
            <person name="Barron N."/>
            <person name="Manako K."/>
            <person name="Bowen J."/>
            <person name="Foster T."/>
            <person name="Erridge Z."/>
            <person name="Tiffin H."/>
            <person name="Waite C."/>
            <person name="Davies K."/>
            <person name="Grierson E."/>
            <person name="Laing W."/>
            <person name="Kirk R."/>
            <person name="Chen X."/>
            <person name="Wood M."/>
            <person name="Montefiori M."/>
            <person name="Brummell D."/>
            <person name="Schwinn K."/>
            <person name="Catanach A."/>
            <person name="Fullerton C."/>
            <person name="Li D."/>
            <person name="Meiyalaghan S."/>
            <person name="Nieuwenhuizen N."/>
            <person name="Read N."/>
            <person name="Prakash R."/>
            <person name="Hunter D."/>
            <person name="Zhang H."/>
            <person name="Mckenzie M."/>
            <person name="Knabel M."/>
            <person name="Harris A."/>
            <person name="Allan A."/>
            <person name="Chen A."/>
            <person name="Janssen B."/>
            <person name="Plunkett B."/>
            <person name="Dwamena C."/>
            <person name="Voogd C."/>
            <person name="Leif D."/>
            <person name="Lafferty D."/>
            <person name="Souleyre E."/>
            <person name="Varkonyi-Gasic E."/>
            <person name="Gambi F."/>
            <person name="Hanley J."/>
            <person name="Yao J.-L."/>
            <person name="Cheung J."/>
            <person name="David K."/>
            <person name="Warren B."/>
            <person name="Marsh K."/>
            <person name="Snowden K."/>
            <person name="Lin-Wang K."/>
            <person name="Brian L."/>
            <person name="Martinez-Sanchez M."/>
            <person name="Wang M."/>
            <person name="Ileperuma N."/>
            <person name="Macnee N."/>
            <person name="Campin R."/>
            <person name="Mcatee P."/>
            <person name="Drummond R."/>
            <person name="Espley R."/>
            <person name="Ireland H."/>
            <person name="Wu R."/>
            <person name="Atkinson R."/>
            <person name="Karunairetnam S."/>
            <person name="Bulley S."/>
            <person name="Chunkath S."/>
            <person name="Hanley Z."/>
            <person name="Storey R."/>
            <person name="Thrimawithana A."/>
            <person name="Thomson S."/>
            <person name="David C."/>
            <person name="Testolin R."/>
        </authorList>
    </citation>
    <scope>NUCLEOTIDE SEQUENCE [LARGE SCALE GENOMIC DNA]</scope>
    <source>
        <strain evidence="3">cv. Red5</strain>
        <tissue evidence="2">Young leaf</tissue>
    </source>
</reference>
<feature type="region of interest" description="Disordered" evidence="1">
    <location>
        <begin position="1013"/>
        <end position="1032"/>
    </location>
</feature>
<feature type="compositionally biased region" description="Pro residues" evidence="1">
    <location>
        <begin position="1020"/>
        <end position="1032"/>
    </location>
</feature>